<dbReference type="GeneTree" id="ENSGT00940000155025"/>
<dbReference type="GO" id="GO:0043065">
    <property type="term" value="P:positive regulation of apoptotic process"/>
    <property type="evidence" value="ECO:0007669"/>
    <property type="project" value="Ensembl"/>
</dbReference>
<dbReference type="GO" id="GO:0043029">
    <property type="term" value="P:T cell homeostasis"/>
    <property type="evidence" value="ECO:0007669"/>
    <property type="project" value="Ensembl"/>
</dbReference>
<dbReference type="InterPro" id="IPR044156">
    <property type="entry name" value="Galectin-like"/>
</dbReference>
<protein>
    <recommendedName>
        <fullName evidence="2">Galectin</fullName>
    </recommendedName>
</protein>
<proteinExistence type="predicted"/>
<dbReference type="eggNOG" id="KOG3587">
    <property type="taxonomic scope" value="Eukaryota"/>
</dbReference>
<dbReference type="GO" id="GO:0050729">
    <property type="term" value="P:positive regulation of inflammatory response"/>
    <property type="evidence" value="ECO:0007669"/>
    <property type="project" value="Ensembl"/>
</dbReference>
<dbReference type="GO" id="GO:0016936">
    <property type="term" value="F:galactoside binding"/>
    <property type="evidence" value="ECO:0000318"/>
    <property type="project" value="GO_Central"/>
</dbReference>
<evidence type="ECO:0000313" key="4">
    <source>
        <dbReference type="Ensembl" id="ENSOANP00000015504.3"/>
    </source>
</evidence>
<dbReference type="OMA" id="EITNMDM"/>
<dbReference type="SUPFAM" id="SSF49899">
    <property type="entry name" value="Concanavalin A-like lectins/glucanases"/>
    <property type="match status" value="1"/>
</dbReference>
<evidence type="ECO:0000259" key="3">
    <source>
        <dbReference type="PROSITE" id="PS51304"/>
    </source>
</evidence>
<reference evidence="4 5" key="1">
    <citation type="journal article" date="2008" name="Nature">
        <title>Genome analysis of the platypus reveals unique signatures of evolution.</title>
        <authorList>
            <person name="Warren W.C."/>
            <person name="Hillier L.W."/>
            <person name="Marshall Graves J.A."/>
            <person name="Birney E."/>
            <person name="Ponting C.P."/>
            <person name="Grutzner F."/>
            <person name="Belov K."/>
            <person name="Miller W."/>
            <person name="Clarke L."/>
            <person name="Chinwalla A.T."/>
            <person name="Yang S.P."/>
            <person name="Heger A."/>
            <person name="Locke D.P."/>
            <person name="Miethke P."/>
            <person name="Waters P.D."/>
            <person name="Veyrunes F."/>
            <person name="Fulton L."/>
            <person name="Fulton B."/>
            <person name="Graves T."/>
            <person name="Wallis J."/>
            <person name="Puente X.S."/>
            <person name="Lopez-Otin C."/>
            <person name="Ordonez G.R."/>
            <person name="Eichler E.E."/>
            <person name="Chen L."/>
            <person name="Cheng Z."/>
            <person name="Deakin J.E."/>
            <person name="Alsop A."/>
            <person name="Thompson K."/>
            <person name="Kirby P."/>
            <person name="Papenfuss A.T."/>
            <person name="Wakefield M.J."/>
            <person name="Olender T."/>
            <person name="Lancet D."/>
            <person name="Huttley G.A."/>
            <person name="Smit A.F."/>
            <person name="Pask A."/>
            <person name="Temple-Smith P."/>
            <person name="Batzer M.A."/>
            <person name="Walker J.A."/>
            <person name="Konkel M.K."/>
            <person name="Harris R.S."/>
            <person name="Whittington C.M."/>
            <person name="Wong E.S."/>
            <person name="Gemmell N.J."/>
            <person name="Buschiazzo E."/>
            <person name="Vargas Jentzsch I.M."/>
            <person name="Merkel A."/>
            <person name="Schmitz J."/>
            <person name="Zemann A."/>
            <person name="Churakov G."/>
            <person name="Kriegs J.O."/>
            <person name="Brosius J."/>
            <person name="Murchison E.P."/>
            <person name="Sachidanandam R."/>
            <person name="Smith C."/>
            <person name="Hannon G.J."/>
            <person name="Tsend-Ayush E."/>
            <person name="McMillan D."/>
            <person name="Attenborough R."/>
            <person name="Rens W."/>
            <person name="Ferguson-Smith M."/>
            <person name="Lefevre C.M."/>
            <person name="Sharp J.A."/>
            <person name="Nicholas K.R."/>
            <person name="Ray D.A."/>
            <person name="Kube M."/>
            <person name="Reinhardt R."/>
            <person name="Pringle T.H."/>
            <person name="Taylor J."/>
            <person name="Jones R.C."/>
            <person name="Nixon B."/>
            <person name="Dacheux J.L."/>
            <person name="Niwa H."/>
            <person name="Sekita Y."/>
            <person name="Huang X."/>
            <person name="Stark A."/>
            <person name="Kheradpour P."/>
            <person name="Kellis M."/>
            <person name="Flicek P."/>
            <person name="Chen Y."/>
            <person name="Webber C."/>
            <person name="Hardison R."/>
            <person name="Nelson J."/>
            <person name="Hallsworth-Pepin K."/>
            <person name="Delehaunty K."/>
            <person name="Markovic C."/>
            <person name="Minx P."/>
            <person name="Feng Y."/>
            <person name="Kremitzki C."/>
            <person name="Mitreva M."/>
            <person name="Glasscock J."/>
            <person name="Wylie T."/>
            <person name="Wohldmann P."/>
            <person name="Thiru P."/>
            <person name="Nhan M.N."/>
            <person name="Pohl C.S."/>
            <person name="Smith S.M."/>
            <person name="Hou S."/>
            <person name="Nefedov M."/>
            <person name="de Jong P.J."/>
            <person name="Renfree M.B."/>
            <person name="Mardis E.R."/>
            <person name="Wilson R.K."/>
        </authorList>
    </citation>
    <scope>NUCLEOTIDE SEQUENCE [LARGE SCALE GENOMIC DNA]</scope>
    <source>
        <strain evidence="4 5">Glennie</strain>
    </source>
</reference>
<accession>F6TPT0</accession>
<reference evidence="4" key="2">
    <citation type="submission" date="2025-08" db="UniProtKB">
        <authorList>
            <consortium name="Ensembl"/>
        </authorList>
    </citation>
    <scope>IDENTIFICATION</scope>
    <source>
        <strain evidence="4">Glennie</strain>
    </source>
</reference>
<dbReference type="AlphaFoldDB" id="F6TPT0"/>
<dbReference type="InParanoid" id="F6TPT0"/>
<dbReference type="PANTHER" id="PTHR11346:SF104">
    <property type="entry name" value="GALECTIN-2"/>
    <property type="match status" value="1"/>
</dbReference>
<sequence length="126" mass="14297">KFEILNLELKSGDTLKIKGKIASDADGFVLNLGRCPDELGLHFNPRFSEAAIVCNSRSQGHWEEERRDTHLVFSPGSEVKLTVEFQGDEFRVKLPDGHEVTFPNRNNHDQITYLCIHSGLRVTSFK</sequence>
<reference evidence="4" key="3">
    <citation type="submission" date="2025-09" db="UniProtKB">
        <authorList>
            <consortium name="Ensembl"/>
        </authorList>
    </citation>
    <scope>IDENTIFICATION</scope>
    <source>
        <strain evidence="4">Glennie</strain>
    </source>
</reference>
<dbReference type="Ensembl" id="ENSOANT00000015507.3">
    <property type="protein sequence ID" value="ENSOANP00000015504.3"/>
    <property type="gene ID" value="ENSOANG00000009773.3"/>
</dbReference>
<dbReference type="PROSITE" id="PS51304">
    <property type="entry name" value="GALECTIN"/>
    <property type="match status" value="1"/>
</dbReference>
<organism evidence="4 5">
    <name type="scientific">Ornithorhynchus anatinus</name>
    <name type="common">Duckbill platypus</name>
    <dbReference type="NCBI Taxonomy" id="9258"/>
    <lineage>
        <taxon>Eukaryota</taxon>
        <taxon>Metazoa</taxon>
        <taxon>Chordata</taxon>
        <taxon>Craniata</taxon>
        <taxon>Vertebrata</taxon>
        <taxon>Euteleostomi</taxon>
        <taxon>Mammalia</taxon>
        <taxon>Monotremata</taxon>
        <taxon>Ornithorhynchidae</taxon>
        <taxon>Ornithorhynchus</taxon>
    </lineage>
</organism>
<dbReference type="Pfam" id="PF00337">
    <property type="entry name" value="Gal-bind_lectin"/>
    <property type="match status" value="1"/>
</dbReference>
<dbReference type="InterPro" id="IPR013320">
    <property type="entry name" value="ConA-like_dom_sf"/>
</dbReference>
<dbReference type="Gene3D" id="2.60.120.200">
    <property type="match status" value="1"/>
</dbReference>
<dbReference type="STRING" id="9258.ENSOANP00000015504"/>
<dbReference type="PANTHER" id="PTHR11346">
    <property type="entry name" value="GALECTIN"/>
    <property type="match status" value="1"/>
</dbReference>
<evidence type="ECO:0000256" key="1">
    <source>
        <dbReference type="ARBA" id="ARBA00022734"/>
    </source>
</evidence>
<dbReference type="SMART" id="SM00276">
    <property type="entry name" value="GLECT"/>
    <property type="match status" value="1"/>
</dbReference>
<dbReference type="FunFam" id="2.60.120.200:FF:000021">
    <property type="entry name" value="Galectin"/>
    <property type="match status" value="1"/>
</dbReference>
<dbReference type="GO" id="GO:1990724">
    <property type="term" value="C:galectin complex"/>
    <property type="evidence" value="ECO:0007669"/>
    <property type="project" value="Ensembl"/>
</dbReference>
<gene>
    <name evidence="4" type="primary">LGALS2</name>
</gene>
<dbReference type="Proteomes" id="UP000002279">
    <property type="component" value="Chromosome 14"/>
</dbReference>
<keyword evidence="1 2" id="KW-0430">Lectin</keyword>
<evidence type="ECO:0000313" key="5">
    <source>
        <dbReference type="Proteomes" id="UP000002279"/>
    </source>
</evidence>
<dbReference type="SMART" id="SM00908">
    <property type="entry name" value="Gal-bind_lectin"/>
    <property type="match status" value="1"/>
</dbReference>
<dbReference type="GO" id="GO:0030246">
    <property type="term" value="F:carbohydrate binding"/>
    <property type="evidence" value="ECO:0000318"/>
    <property type="project" value="GO_Central"/>
</dbReference>
<dbReference type="CDD" id="cd00070">
    <property type="entry name" value="GLECT"/>
    <property type="match status" value="1"/>
</dbReference>
<feature type="domain" description="Galectin" evidence="3">
    <location>
        <begin position="1"/>
        <end position="126"/>
    </location>
</feature>
<dbReference type="Bgee" id="ENSOANG00000009773">
    <property type="expression patterns" value="Expressed in adult mammalian kidney and 7 other cell types or tissues"/>
</dbReference>
<dbReference type="GO" id="GO:0098609">
    <property type="term" value="P:cell-cell adhesion"/>
    <property type="evidence" value="ECO:0007669"/>
    <property type="project" value="Ensembl"/>
</dbReference>
<name>F6TPT0_ORNAN</name>
<evidence type="ECO:0000256" key="2">
    <source>
        <dbReference type="RuleBase" id="RU102079"/>
    </source>
</evidence>
<dbReference type="InterPro" id="IPR001079">
    <property type="entry name" value="Galectin_CRD"/>
</dbReference>
<dbReference type="FunCoup" id="F6TPT0">
    <property type="interactions" value="11"/>
</dbReference>
<keyword evidence="5" id="KW-1185">Reference proteome</keyword>
<dbReference type="HOGENOM" id="CLU_1758233_0_0_1"/>